<keyword evidence="1" id="KW-0175">Coiled coil</keyword>
<dbReference type="GO" id="GO:0005634">
    <property type="term" value="C:nucleus"/>
    <property type="evidence" value="ECO:0007669"/>
    <property type="project" value="TreeGrafter"/>
</dbReference>
<dbReference type="KEGG" id="bdr:105225964"/>
<dbReference type="SMART" id="SM00595">
    <property type="entry name" value="MADF"/>
    <property type="match status" value="1"/>
</dbReference>
<sequence length="289" mass="33959">MDINHRLIEAVRQCPLLYKNNASLSDRRCGWQQIAQQMKMQEALLKTRWHFLREHYKRNANADNTLESNQFPYKKEMDFLLPYLRPPPREEEQNEEVFLPEGVIKPEFVITEKDLENDSGNEEYVFLEVETLGPEYETTNVVTQQISANELKKELQQELEQQHEEYESEELTHIEMEVHVKEEEIEDKPTYNVQRVEQDPIKEDAEATCNRNGAKEDEAVRNQIQEASEEKRENKVEVREGDSSSDNVTNNSDRSEDAIFGELVSAMLKEMPAEKKRIVKRDIMNLLLT</sequence>
<protein>
    <recommendedName>
        <fullName evidence="3">MADF domain-containing protein</fullName>
    </recommendedName>
</protein>
<dbReference type="InterPro" id="IPR039353">
    <property type="entry name" value="TF_Adf1"/>
</dbReference>
<evidence type="ECO:0000259" key="3">
    <source>
        <dbReference type="PROSITE" id="PS51029"/>
    </source>
</evidence>
<dbReference type="AlphaFoldDB" id="A0A034W339"/>
<feature type="region of interest" description="Disordered" evidence="2">
    <location>
        <begin position="225"/>
        <end position="256"/>
    </location>
</feature>
<evidence type="ECO:0000256" key="1">
    <source>
        <dbReference type="SAM" id="Coils"/>
    </source>
</evidence>
<dbReference type="GO" id="GO:0005667">
    <property type="term" value="C:transcription regulator complex"/>
    <property type="evidence" value="ECO:0007669"/>
    <property type="project" value="TreeGrafter"/>
</dbReference>
<name>A0A034W339_BACDO</name>
<proteinExistence type="predicted"/>
<feature type="domain" description="MADF" evidence="3">
    <location>
        <begin position="6"/>
        <end position="85"/>
    </location>
</feature>
<dbReference type="InterPro" id="IPR006578">
    <property type="entry name" value="MADF-dom"/>
</dbReference>
<feature type="coiled-coil region" evidence="1">
    <location>
        <begin position="141"/>
        <end position="172"/>
    </location>
</feature>
<dbReference type="OrthoDB" id="8038273at2759"/>
<accession>A0A034W339</accession>
<dbReference type="GO" id="GO:0006357">
    <property type="term" value="P:regulation of transcription by RNA polymerase II"/>
    <property type="evidence" value="ECO:0007669"/>
    <property type="project" value="TreeGrafter"/>
</dbReference>
<feature type="compositionally biased region" description="Basic and acidic residues" evidence="2">
    <location>
        <begin position="228"/>
        <end position="242"/>
    </location>
</feature>
<dbReference type="Pfam" id="PF10545">
    <property type="entry name" value="MADF_DNA_bdg"/>
    <property type="match status" value="1"/>
</dbReference>
<organism evidence="4">
    <name type="scientific">Bactrocera dorsalis</name>
    <name type="common">Oriental fruit fly</name>
    <name type="synonym">Dacus dorsalis</name>
    <dbReference type="NCBI Taxonomy" id="27457"/>
    <lineage>
        <taxon>Eukaryota</taxon>
        <taxon>Metazoa</taxon>
        <taxon>Ecdysozoa</taxon>
        <taxon>Arthropoda</taxon>
        <taxon>Hexapoda</taxon>
        <taxon>Insecta</taxon>
        <taxon>Pterygota</taxon>
        <taxon>Neoptera</taxon>
        <taxon>Endopterygota</taxon>
        <taxon>Diptera</taxon>
        <taxon>Brachycera</taxon>
        <taxon>Muscomorpha</taxon>
        <taxon>Tephritoidea</taxon>
        <taxon>Tephritidae</taxon>
        <taxon>Bactrocera</taxon>
        <taxon>Bactrocera</taxon>
    </lineage>
</organism>
<dbReference type="RefSeq" id="XP_011202955.2">
    <property type="nucleotide sequence ID" value="XM_011204653.4"/>
</dbReference>
<evidence type="ECO:0000313" key="4">
    <source>
        <dbReference type="EMBL" id="JAC50006.1"/>
    </source>
</evidence>
<dbReference type="PANTHER" id="PTHR12243:SF51">
    <property type="entry name" value="MADF DOMAIN-CONTAINING PROTEIN"/>
    <property type="match status" value="1"/>
</dbReference>
<evidence type="ECO:0000256" key="2">
    <source>
        <dbReference type="SAM" id="MobiDB-lite"/>
    </source>
</evidence>
<dbReference type="PROSITE" id="PS51029">
    <property type="entry name" value="MADF"/>
    <property type="match status" value="1"/>
</dbReference>
<dbReference type="GeneID" id="105225964"/>
<reference evidence="4" key="1">
    <citation type="journal article" date="2014" name="BMC Genomics">
        <title>Characterizing the developmental transcriptome of the oriental fruit fly, Bactrocera dorsalis (Diptera: Tephritidae) through comparative genomic analysis with Drosophila melanogaster utilizing modENCODE datasets.</title>
        <authorList>
            <person name="Geib S.M."/>
            <person name="Calla B."/>
            <person name="Hall B."/>
            <person name="Hou S."/>
            <person name="Manoukis N.C."/>
        </authorList>
    </citation>
    <scope>NUCLEOTIDE SEQUENCE</scope>
    <source>
        <strain evidence="4">Punador</strain>
    </source>
</reference>
<dbReference type="PANTHER" id="PTHR12243">
    <property type="entry name" value="MADF DOMAIN TRANSCRIPTION FACTOR"/>
    <property type="match status" value="1"/>
</dbReference>
<dbReference type="EMBL" id="GAKP01008946">
    <property type="protein sequence ID" value="JAC50006.1"/>
    <property type="molecule type" value="Transcribed_RNA"/>
</dbReference>